<dbReference type="EMBL" id="FXUB01000001">
    <property type="protein sequence ID" value="SMP09046.1"/>
    <property type="molecule type" value="Genomic_DNA"/>
</dbReference>
<protein>
    <recommendedName>
        <fullName evidence="3">Winged helix-turn-helix domain-containing protein</fullName>
    </recommendedName>
</protein>
<gene>
    <name evidence="1" type="ORF">SAMN06265339_0687</name>
</gene>
<accession>A0ABY1NGG1</accession>
<evidence type="ECO:0000313" key="1">
    <source>
        <dbReference type="EMBL" id="SMP09046.1"/>
    </source>
</evidence>
<reference evidence="1 2" key="1">
    <citation type="submission" date="2017-05" db="EMBL/GenBank/DDBJ databases">
        <authorList>
            <person name="Varghese N."/>
            <person name="Submissions S."/>
        </authorList>
    </citation>
    <scope>NUCLEOTIDE SEQUENCE [LARGE SCALE GENOMIC DNA]</scope>
    <source>
        <strain evidence="1 2">DSM 15522</strain>
    </source>
</reference>
<keyword evidence="2" id="KW-1185">Reference proteome</keyword>
<proteinExistence type="predicted"/>
<comment type="caution">
    <text evidence="1">The sequence shown here is derived from an EMBL/GenBank/DDBJ whole genome shotgun (WGS) entry which is preliminary data.</text>
</comment>
<dbReference type="Proteomes" id="UP001157911">
    <property type="component" value="Unassembled WGS sequence"/>
</dbReference>
<evidence type="ECO:0008006" key="3">
    <source>
        <dbReference type="Google" id="ProtNLM"/>
    </source>
</evidence>
<organism evidence="1 2">
    <name type="scientific">Desulfurobacterium pacificum</name>
    <dbReference type="NCBI Taxonomy" id="240166"/>
    <lineage>
        <taxon>Bacteria</taxon>
        <taxon>Pseudomonadati</taxon>
        <taxon>Aquificota</taxon>
        <taxon>Aquificia</taxon>
        <taxon>Desulfurobacteriales</taxon>
        <taxon>Desulfurobacteriaceae</taxon>
        <taxon>Desulfurobacterium</taxon>
    </lineage>
</organism>
<sequence>MGISRYDWRTKRWEAPTWLVRHVYQTFRSLARYNDAVSVEELAAETNLPIEAVIAAVQKLCHSEVAPVTIVTTPLTDFIVGRETVGTYRLQRAIRKVAGNVPFGYIEIPLTAEERKKKVPVWGEDDIDEETLKDLENIDL</sequence>
<dbReference type="RefSeq" id="WP_283400177.1">
    <property type="nucleotide sequence ID" value="NZ_FXUB01000001.1"/>
</dbReference>
<evidence type="ECO:0000313" key="2">
    <source>
        <dbReference type="Proteomes" id="UP001157911"/>
    </source>
</evidence>
<name>A0ABY1NGG1_9BACT</name>